<dbReference type="OrthoDB" id="5292292at2"/>
<dbReference type="InterPro" id="IPR000182">
    <property type="entry name" value="GNAT_dom"/>
</dbReference>
<dbReference type="PANTHER" id="PTHR43441">
    <property type="entry name" value="RIBOSOMAL-PROTEIN-SERINE ACETYLTRANSFERASE"/>
    <property type="match status" value="1"/>
</dbReference>
<comment type="caution">
    <text evidence="2">The sequence shown here is derived from an EMBL/GenBank/DDBJ whole genome shotgun (WGS) entry which is preliminary data.</text>
</comment>
<dbReference type="EMBL" id="PEOG01000056">
    <property type="protein sequence ID" value="PIM51711.1"/>
    <property type="molecule type" value="Genomic_DNA"/>
</dbReference>
<dbReference type="SUPFAM" id="SSF55729">
    <property type="entry name" value="Acyl-CoA N-acyltransferases (Nat)"/>
    <property type="match status" value="1"/>
</dbReference>
<dbReference type="PANTHER" id="PTHR43441:SF10">
    <property type="entry name" value="ACETYLTRANSFERASE"/>
    <property type="match status" value="1"/>
</dbReference>
<dbReference type="GO" id="GO:0008999">
    <property type="term" value="F:protein-N-terminal-alanine acetyltransferase activity"/>
    <property type="evidence" value="ECO:0007669"/>
    <property type="project" value="TreeGrafter"/>
</dbReference>
<organism evidence="2 3">
    <name type="scientific">Roseateles chitinivorans</name>
    <dbReference type="NCBI Taxonomy" id="2917965"/>
    <lineage>
        <taxon>Bacteria</taxon>
        <taxon>Pseudomonadati</taxon>
        <taxon>Pseudomonadota</taxon>
        <taxon>Betaproteobacteria</taxon>
        <taxon>Burkholderiales</taxon>
        <taxon>Sphaerotilaceae</taxon>
        <taxon>Roseateles</taxon>
    </lineage>
</organism>
<dbReference type="Gene3D" id="3.40.630.30">
    <property type="match status" value="1"/>
</dbReference>
<dbReference type="Pfam" id="PF13302">
    <property type="entry name" value="Acetyltransf_3"/>
    <property type="match status" value="1"/>
</dbReference>
<dbReference type="Proteomes" id="UP000231501">
    <property type="component" value="Unassembled WGS sequence"/>
</dbReference>
<dbReference type="InterPro" id="IPR051908">
    <property type="entry name" value="Ribosomal_N-acetyltransferase"/>
</dbReference>
<keyword evidence="2" id="KW-0808">Transferase</keyword>
<feature type="domain" description="N-acetyltransferase" evidence="1">
    <location>
        <begin position="1"/>
        <end position="168"/>
    </location>
</feature>
<evidence type="ECO:0000313" key="3">
    <source>
        <dbReference type="Proteomes" id="UP000231501"/>
    </source>
</evidence>
<protein>
    <submittedName>
        <fullName evidence="2">GNAT family N-acetyltransferase</fullName>
    </submittedName>
</protein>
<proteinExistence type="predicted"/>
<evidence type="ECO:0000313" key="2">
    <source>
        <dbReference type="EMBL" id="PIM51711.1"/>
    </source>
</evidence>
<gene>
    <name evidence="2" type="ORF">CS062_18585</name>
</gene>
<reference evidence="2 3" key="1">
    <citation type="submission" date="2017-11" db="EMBL/GenBank/DDBJ databases">
        <title>Draft genome sequence of Mitsuaria sp. HWN-4.</title>
        <authorList>
            <person name="Gundlapally S.R."/>
        </authorList>
    </citation>
    <scope>NUCLEOTIDE SEQUENCE [LARGE SCALE GENOMIC DNA]</scope>
    <source>
        <strain evidence="2 3">HWN-4</strain>
    </source>
</reference>
<dbReference type="PROSITE" id="PS51186">
    <property type="entry name" value="GNAT"/>
    <property type="match status" value="1"/>
</dbReference>
<dbReference type="GO" id="GO:1990189">
    <property type="term" value="F:protein N-terminal-serine acetyltransferase activity"/>
    <property type="evidence" value="ECO:0007669"/>
    <property type="project" value="TreeGrafter"/>
</dbReference>
<dbReference type="AlphaFoldDB" id="A0A2G9C5J8"/>
<evidence type="ECO:0000259" key="1">
    <source>
        <dbReference type="PROSITE" id="PS51186"/>
    </source>
</evidence>
<accession>A0A2G9C5J8</accession>
<dbReference type="GO" id="GO:0005737">
    <property type="term" value="C:cytoplasm"/>
    <property type="evidence" value="ECO:0007669"/>
    <property type="project" value="TreeGrafter"/>
</dbReference>
<keyword evidence="3" id="KW-1185">Reference proteome</keyword>
<dbReference type="InterPro" id="IPR016181">
    <property type="entry name" value="Acyl_CoA_acyltransferase"/>
</dbReference>
<sequence>MLRPYRPSDLPELVAAVRESHRSIGRWMAWARPDFSDSDGAGWLDHCARGWQSGTAFEFGIFDRETGAFIGAAGLNGLHPVHPFCNLGYWVRSSCQGQGAASAAVRALSRHAFDRLKLARVEIVVAEGNTASLAVARRCGAHHEGLLRHRIRGTDGSAWDAHMFSLIPA</sequence>
<name>A0A2G9C5J8_9BURK</name>